<evidence type="ECO:0000313" key="3">
    <source>
        <dbReference type="EMBL" id="EEB05761.1"/>
    </source>
</evidence>
<gene>
    <name evidence="3" type="ORF">SJAG_00787</name>
</gene>
<name>B6JWL0_SCHJY</name>
<dbReference type="Proteomes" id="UP000001744">
    <property type="component" value="Unassembled WGS sequence"/>
</dbReference>
<dbReference type="OrthoDB" id="5389253at2759"/>
<dbReference type="RefSeq" id="XP_002172054.1">
    <property type="nucleotide sequence ID" value="XM_002172018.2"/>
</dbReference>
<evidence type="ECO:0000313" key="4">
    <source>
        <dbReference type="Proteomes" id="UP000001744"/>
    </source>
</evidence>
<keyword evidence="2" id="KW-1133">Transmembrane helix</keyword>
<dbReference type="JaponicusDB" id="SJAG_00787"/>
<accession>B6JWL0</accession>
<dbReference type="HOGENOM" id="CLU_173502_0_0_1"/>
<keyword evidence="4" id="KW-1185">Reference proteome</keyword>
<evidence type="ECO:0000256" key="1">
    <source>
        <dbReference type="SAM" id="MobiDB-lite"/>
    </source>
</evidence>
<dbReference type="AlphaFoldDB" id="B6JWL0"/>
<evidence type="ECO:0000256" key="2">
    <source>
        <dbReference type="SAM" id="Phobius"/>
    </source>
</evidence>
<protein>
    <submittedName>
        <fullName evidence="3">Uncharacterized protein</fullName>
    </submittedName>
</protein>
<dbReference type="GeneID" id="7048862"/>
<dbReference type="EMBL" id="KE651166">
    <property type="protein sequence ID" value="EEB05761.1"/>
    <property type="molecule type" value="Genomic_DNA"/>
</dbReference>
<organism evidence="3 4">
    <name type="scientific">Schizosaccharomyces japonicus (strain yFS275 / FY16936)</name>
    <name type="common">Fission yeast</name>
    <dbReference type="NCBI Taxonomy" id="402676"/>
    <lineage>
        <taxon>Eukaryota</taxon>
        <taxon>Fungi</taxon>
        <taxon>Dikarya</taxon>
        <taxon>Ascomycota</taxon>
        <taxon>Taphrinomycotina</taxon>
        <taxon>Schizosaccharomycetes</taxon>
        <taxon>Schizosaccharomycetales</taxon>
        <taxon>Schizosaccharomycetaceae</taxon>
        <taxon>Schizosaccharomyces</taxon>
    </lineage>
</organism>
<proteinExistence type="predicted"/>
<keyword evidence="2" id="KW-0472">Membrane</keyword>
<dbReference type="OMA" id="PIQHMLL"/>
<reference evidence="3 4" key="1">
    <citation type="journal article" date="2011" name="Science">
        <title>Comparative functional genomics of the fission yeasts.</title>
        <authorList>
            <person name="Rhind N."/>
            <person name="Chen Z."/>
            <person name="Yassour M."/>
            <person name="Thompson D.A."/>
            <person name="Haas B.J."/>
            <person name="Habib N."/>
            <person name="Wapinski I."/>
            <person name="Roy S."/>
            <person name="Lin M.F."/>
            <person name="Heiman D.I."/>
            <person name="Young S.K."/>
            <person name="Furuya K."/>
            <person name="Guo Y."/>
            <person name="Pidoux A."/>
            <person name="Chen H.M."/>
            <person name="Robbertse B."/>
            <person name="Goldberg J.M."/>
            <person name="Aoki K."/>
            <person name="Bayne E.H."/>
            <person name="Berlin A.M."/>
            <person name="Desjardins C.A."/>
            <person name="Dobbs E."/>
            <person name="Dukaj L."/>
            <person name="Fan L."/>
            <person name="FitzGerald M.G."/>
            <person name="French C."/>
            <person name="Gujja S."/>
            <person name="Hansen K."/>
            <person name="Keifenheim D."/>
            <person name="Levin J.Z."/>
            <person name="Mosher R.A."/>
            <person name="Mueller C.A."/>
            <person name="Pfiffner J."/>
            <person name="Priest M."/>
            <person name="Russ C."/>
            <person name="Smialowska A."/>
            <person name="Swoboda P."/>
            <person name="Sykes S.M."/>
            <person name="Vaughn M."/>
            <person name="Vengrova S."/>
            <person name="Yoder R."/>
            <person name="Zeng Q."/>
            <person name="Allshire R."/>
            <person name="Baulcombe D."/>
            <person name="Birren B.W."/>
            <person name="Brown W."/>
            <person name="Ekwall K."/>
            <person name="Kellis M."/>
            <person name="Leatherwood J."/>
            <person name="Levin H."/>
            <person name="Margalit H."/>
            <person name="Martienssen R."/>
            <person name="Nieduszynski C.A."/>
            <person name="Spatafora J.W."/>
            <person name="Friedman N."/>
            <person name="Dalgaard J.Z."/>
            <person name="Baumann P."/>
            <person name="Niki H."/>
            <person name="Regev A."/>
            <person name="Nusbaum C."/>
        </authorList>
    </citation>
    <scope>NUCLEOTIDE SEQUENCE [LARGE SCALE GENOMIC DNA]</scope>
    <source>
        <strain evidence="4">yFS275 / FY16936</strain>
    </source>
</reference>
<feature type="compositionally biased region" description="Basic and acidic residues" evidence="1">
    <location>
        <begin position="51"/>
        <end position="61"/>
    </location>
</feature>
<dbReference type="VEuPathDB" id="FungiDB:SJAG_00787"/>
<keyword evidence="2" id="KW-0812">Transmembrane</keyword>
<sequence length="108" mass="12820">MNFYNFSRSKGGYAPISPEFRSESRNRSRKNVRFSSEVQTYSDDGEDSDSDSPKFVHRDPRRRVDPIKHMLMMKRLHNVSRRSRQFFLLTLFIFLAAFAFFILISSSR</sequence>
<feature type="transmembrane region" description="Helical" evidence="2">
    <location>
        <begin position="86"/>
        <end position="104"/>
    </location>
</feature>
<feature type="region of interest" description="Disordered" evidence="1">
    <location>
        <begin position="1"/>
        <end position="61"/>
    </location>
</feature>